<name>A0A5J4Q4U8_9EUKA</name>
<sequence length="159" mass="17647">QSTSATDARIRLGSRRSGNEIAATVQTATGNTDIDRKTRLDNKSEIQFVHVHKHIRHDLQGEHDASADGHYGARESTEDTTVTTNTSKIQQLNAEVVRSTTPDRRSTSSVCGHAINESCRLHRRTGLRIEEADCATSYRHDQEQTGDNDNRMVNYNSGA</sequence>
<proteinExistence type="predicted"/>
<feature type="non-terminal residue" evidence="2">
    <location>
        <position position="1"/>
    </location>
</feature>
<reference evidence="2 3" key="1">
    <citation type="submission" date="2019-03" db="EMBL/GenBank/DDBJ databases">
        <title>Single cell metagenomics reveals metabolic interactions within the superorganism composed of flagellate Streblomastix strix and complex community of Bacteroidetes bacteria on its surface.</title>
        <authorList>
            <person name="Treitli S.C."/>
            <person name="Kolisko M."/>
            <person name="Husnik F."/>
            <person name="Keeling P."/>
            <person name="Hampl V."/>
        </authorList>
    </citation>
    <scope>NUCLEOTIDE SEQUENCE [LARGE SCALE GENOMIC DNA]</scope>
    <source>
        <strain evidence="2">ST1C</strain>
    </source>
</reference>
<protein>
    <submittedName>
        <fullName evidence="2">Uncharacterized protein</fullName>
    </submittedName>
</protein>
<dbReference type="AlphaFoldDB" id="A0A5J4Q4U8"/>
<feature type="compositionally biased region" description="Basic and acidic residues" evidence="1">
    <location>
        <begin position="58"/>
        <end position="77"/>
    </location>
</feature>
<organism evidence="2 3">
    <name type="scientific">Streblomastix strix</name>
    <dbReference type="NCBI Taxonomy" id="222440"/>
    <lineage>
        <taxon>Eukaryota</taxon>
        <taxon>Metamonada</taxon>
        <taxon>Preaxostyla</taxon>
        <taxon>Oxymonadida</taxon>
        <taxon>Streblomastigidae</taxon>
        <taxon>Streblomastix</taxon>
    </lineage>
</organism>
<feature type="compositionally biased region" description="Polar residues" evidence="1">
    <location>
        <begin position="145"/>
        <end position="159"/>
    </location>
</feature>
<accession>A0A5J4Q4U8</accession>
<gene>
    <name evidence="2" type="ORF">EZS28_055175</name>
</gene>
<evidence type="ECO:0000313" key="3">
    <source>
        <dbReference type="Proteomes" id="UP000324800"/>
    </source>
</evidence>
<evidence type="ECO:0000313" key="2">
    <source>
        <dbReference type="EMBL" id="KAA6316956.1"/>
    </source>
</evidence>
<feature type="region of interest" description="Disordered" evidence="1">
    <location>
        <begin position="58"/>
        <end position="87"/>
    </location>
</feature>
<evidence type="ECO:0000256" key="1">
    <source>
        <dbReference type="SAM" id="MobiDB-lite"/>
    </source>
</evidence>
<feature type="region of interest" description="Disordered" evidence="1">
    <location>
        <begin position="139"/>
        <end position="159"/>
    </location>
</feature>
<dbReference type="EMBL" id="SNRW01046800">
    <property type="protein sequence ID" value="KAA6316956.1"/>
    <property type="molecule type" value="Genomic_DNA"/>
</dbReference>
<comment type="caution">
    <text evidence="2">The sequence shown here is derived from an EMBL/GenBank/DDBJ whole genome shotgun (WGS) entry which is preliminary data.</text>
</comment>
<dbReference type="Proteomes" id="UP000324800">
    <property type="component" value="Unassembled WGS sequence"/>
</dbReference>